<protein>
    <submittedName>
        <fullName evidence="2">Uncharacterized protein</fullName>
    </submittedName>
</protein>
<comment type="caution">
    <text evidence="2">The sequence shown here is derived from an EMBL/GenBank/DDBJ whole genome shotgun (WGS) entry which is preliminary data.</text>
</comment>
<dbReference type="EMBL" id="JYDS01000242">
    <property type="protein sequence ID" value="KRZ20373.1"/>
    <property type="molecule type" value="Genomic_DNA"/>
</dbReference>
<sequence>MLYWARWTCDRDSASEAMRTPSARDRFNSQSASFNLPNLPRPIGEQVVNSGHKAYGTATAVCHTGKTLTEWRLRGQPVGSHPMTTLRPLYRPSSCDITITGRLSGNEKACRQYVRHRPLLVTVCVYNYAGRAVGQQGPEGEQNVAPCNQISQFDIAQLEYYKKKKLTESDRVMEGQYFIGNWYHRTVTSCKRHRQPGVIYNKD</sequence>
<proteinExistence type="predicted"/>
<accession>A0A0V1IE51</accession>
<dbReference type="EMBL" id="JYDR01000188">
    <property type="protein sequence ID" value="KRY65926.1"/>
    <property type="molecule type" value="Genomic_DNA"/>
</dbReference>
<evidence type="ECO:0000313" key="4">
    <source>
        <dbReference type="Proteomes" id="UP000054805"/>
    </source>
</evidence>
<dbReference type="AlphaFoldDB" id="A0A0V1IE51"/>
<gene>
    <name evidence="1" type="ORF">T4A_3273</name>
    <name evidence="2" type="ORF">T4B_5841</name>
</gene>
<dbReference type="Proteomes" id="UP000054805">
    <property type="component" value="Unassembled WGS sequence"/>
</dbReference>
<dbReference type="Proteomes" id="UP000054632">
    <property type="component" value="Unassembled WGS sequence"/>
</dbReference>
<evidence type="ECO:0000313" key="1">
    <source>
        <dbReference type="EMBL" id="KRY65926.1"/>
    </source>
</evidence>
<name>A0A0V1IE51_TRIPS</name>
<organism evidence="2 4">
    <name type="scientific">Trichinella pseudospiralis</name>
    <name type="common">Parasitic roundworm</name>
    <dbReference type="NCBI Taxonomy" id="6337"/>
    <lineage>
        <taxon>Eukaryota</taxon>
        <taxon>Metazoa</taxon>
        <taxon>Ecdysozoa</taxon>
        <taxon>Nematoda</taxon>
        <taxon>Enoplea</taxon>
        <taxon>Dorylaimia</taxon>
        <taxon>Trichinellida</taxon>
        <taxon>Trichinellidae</taxon>
        <taxon>Trichinella</taxon>
    </lineage>
</organism>
<reference evidence="3 4" key="1">
    <citation type="submission" date="2015-01" db="EMBL/GenBank/DDBJ databases">
        <title>Evolution of Trichinella species and genotypes.</title>
        <authorList>
            <person name="Korhonen P.K."/>
            <person name="Edoardo P."/>
            <person name="Giuseppe L.R."/>
            <person name="Gasser R.B."/>
        </authorList>
    </citation>
    <scope>NUCLEOTIDE SEQUENCE [LARGE SCALE GENOMIC DNA]</scope>
    <source>
        <strain evidence="1">ISS13</strain>
        <strain evidence="2">ISS588</strain>
    </source>
</reference>
<keyword evidence="4" id="KW-1185">Reference proteome</keyword>
<evidence type="ECO:0000313" key="3">
    <source>
        <dbReference type="Proteomes" id="UP000054632"/>
    </source>
</evidence>
<evidence type="ECO:0000313" key="2">
    <source>
        <dbReference type="EMBL" id="KRZ20373.1"/>
    </source>
</evidence>